<dbReference type="SUPFAM" id="SSF53067">
    <property type="entry name" value="Actin-like ATPase domain"/>
    <property type="match status" value="2"/>
</dbReference>
<dbReference type="GO" id="GO:0140662">
    <property type="term" value="F:ATP-dependent protein folding chaperone"/>
    <property type="evidence" value="ECO:0007669"/>
    <property type="project" value="InterPro"/>
</dbReference>
<organism evidence="3 4">
    <name type="scientific">Venturia effusa</name>
    <dbReference type="NCBI Taxonomy" id="50376"/>
    <lineage>
        <taxon>Eukaryota</taxon>
        <taxon>Fungi</taxon>
        <taxon>Dikarya</taxon>
        <taxon>Ascomycota</taxon>
        <taxon>Pezizomycotina</taxon>
        <taxon>Dothideomycetes</taxon>
        <taxon>Pleosporomycetidae</taxon>
        <taxon>Venturiales</taxon>
        <taxon>Venturiaceae</taxon>
        <taxon>Venturia</taxon>
    </lineage>
</organism>
<dbReference type="CDD" id="cd10170">
    <property type="entry name" value="ASKHA_NBD_HSP70"/>
    <property type="match status" value="1"/>
</dbReference>
<keyword evidence="1" id="KW-0547">Nucleotide-binding</keyword>
<dbReference type="Pfam" id="PF00012">
    <property type="entry name" value="HSP70"/>
    <property type="match status" value="1"/>
</dbReference>
<keyword evidence="4" id="KW-1185">Reference proteome</keyword>
<name>A0A517KYK1_9PEZI</name>
<keyword evidence="2" id="KW-0067">ATP-binding</keyword>
<evidence type="ECO:0000313" key="3">
    <source>
        <dbReference type="EMBL" id="QDS68467.1"/>
    </source>
</evidence>
<dbReference type="STRING" id="50376.A0A517KYK1"/>
<gene>
    <name evidence="3" type="ORF">FKW77_010834</name>
</gene>
<dbReference type="PANTHER" id="PTHR14187:SF5">
    <property type="entry name" value="HEAT SHOCK 70 KDA PROTEIN 12A"/>
    <property type="match status" value="1"/>
</dbReference>
<dbReference type="InterPro" id="IPR013126">
    <property type="entry name" value="Hsp_70_fam"/>
</dbReference>
<dbReference type="PRINTS" id="PR00301">
    <property type="entry name" value="HEATSHOCK70"/>
</dbReference>
<dbReference type="EMBL" id="CP042185">
    <property type="protein sequence ID" value="QDS68467.1"/>
    <property type="molecule type" value="Genomic_DNA"/>
</dbReference>
<evidence type="ECO:0000313" key="4">
    <source>
        <dbReference type="Proteomes" id="UP000316270"/>
    </source>
</evidence>
<dbReference type="InterPro" id="IPR043129">
    <property type="entry name" value="ATPase_NBD"/>
</dbReference>
<evidence type="ECO:0008006" key="5">
    <source>
        <dbReference type="Google" id="ProtNLM"/>
    </source>
</evidence>
<sequence>MASEIVVGIDFGTTYSGVSWAVNAGTKTVRLINDWPDPVNPVANSEKVPTAISYENGLPHSFGYNVPPVGRGLRWFKLLLDPKHSYARTREAITSRKQIDNLHKTPEDVASDYLRMIWSYTKEDISRVKGDGWESLYLLKIVLTVPAIWTPAARDRTKRVAEMAGIPGEIHLVTEPEAAALAVLKDRNDEDDANLKTGDAFVVCDAGGGTVDLISYKVSGVDPLRIEECAVGDDKSKQKMMREFEAAVKRSYAGDNKDYSVDLQGVDDDLAEGIDDDTITLKANSVKTIFDIVINKISHLVDKQVEESKDNDVDAILLVGGFGANKYLHNRLKLSNKSQNIQVLQVNGAWSSICRGATLWGLENSTRRDAGASKTVASRLARYSYGHCWNVIFDPSIHRIEDRVVGMDGVIRATNQMNWVIKKGDRIEENRLISVPCCGILGRVGFRSVMKGGAETSGVELLYCADDEPPAGKGTSVKPLCSVSWEIEHAKLYAERSQKGANGTKFTSPKFELRVLLGGAAIQFSVYYKGEEVAHTKAKYKEEFVTSFTV</sequence>
<dbReference type="Gene3D" id="3.30.420.40">
    <property type="match status" value="1"/>
</dbReference>
<reference evidence="3 4" key="1">
    <citation type="submission" date="2019-07" db="EMBL/GenBank/DDBJ databases">
        <title>Finished genome of Venturia effusa.</title>
        <authorList>
            <person name="Young C.A."/>
            <person name="Cox M.P."/>
            <person name="Ganley A.R.D."/>
            <person name="David W.J."/>
        </authorList>
    </citation>
    <scope>NUCLEOTIDE SEQUENCE [LARGE SCALE GENOMIC DNA]</scope>
    <source>
        <strain evidence="4">albino</strain>
    </source>
</reference>
<accession>A0A517KYK1</accession>
<dbReference type="GO" id="GO:0005524">
    <property type="term" value="F:ATP binding"/>
    <property type="evidence" value="ECO:0007669"/>
    <property type="project" value="UniProtKB-KW"/>
</dbReference>
<proteinExistence type="predicted"/>
<dbReference type="OrthoDB" id="2963168at2759"/>
<dbReference type="AlphaFoldDB" id="A0A517KYK1"/>
<evidence type="ECO:0000256" key="1">
    <source>
        <dbReference type="ARBA" id="ARBA00022741"/>
    </source>
</evidence>
<evidence type="ECO:0000256" key="2">
    <source>
        <dbReference type="ARBA" id="ARBA00022840"/>
    </source>
</evidence>
<dbReference type="Proteomes" id="UP000316270">
    <property type="component" value="Chromosome 1"/>
</dbReference>
<dbReference type="PANTHER" id="PTHR14187">
    <property type="entry name" value="ALPHA KINASE/ELONGATION FACTOR 2 KINASE"/>
    <property type="match status" value="1"/>
</dbReference>
<protein>
    <recommendedName>
        <fullName evidence="5">Actin-like ATPase domain-containing protein</fullName>
    </recommendedName>
</protein>